<keyword evidence="1" id="KW-0479">Metal-binding</keyword>
<reference evidence="2 3" key="1">
    <citation type="submission" date="2017-11" db="EMBL/GenBank/DDBJ databases">
        <authorList>
            <person name="Duchaud E."/>
        </authorList>
    </citation>
    <scope>NUCLEOTIDE SEQUENCE [LARGE SCALE GENOMIC DNA]</scope>
    <source>
        <strain evidence="2 3">TNO010</strain>
    </source>
</reference>
<dbReference type="RefSeq" id="WP_172505527.1">
    <property type="nucleotide sequence ID" value="NZ_OENE01000025.1"/>
</dbReference>
<evidence type="ECO:0008006" key="4">
    <source>
        <dbReference type="Google" id="ProtNLM"/>
    </source>
</evidence>
<proteinExistence type="predicted"/>
<protein>
    <recommendedName>
        <fullName evidence="4">Hydrolase TatD</fullName>
    </recommendedName>
</protein>
<feature type="binding site" evidence="1">
    <location>
        <position position="126"/>
    </location>
    <ligand>
        <name>a divalent metal cation</name>
        <dbReference type="ChEBI" id="CHEBI:60240"/>
        <label>2</label>
    </ligand>
</feature>
<dbReference type="Proteomes" id="UP000490060">
    <property type="component" value="Unassembled WGS sequence"/>
</dbReference>
<dbReference type="Gene3D" id="3.20.20.140">
    <property type="entry name" value="Metal-dependent hydrolases"/>
    <property type="match status" value="1"/>
</dbReference>
<dbReference type="PANTHER" id="PTHR46124:SF2">
    <property type="entry name" value="D-AMINOACYL-TRNA DEACYLASE"/>
    <property type="match status" value="1"/>
</dbReference>
<dbReference type="PANTHER" id="PTHR46124">
    <property type="entry name" value="D-AMINOACYL-TRNA DEACYLASE"/>
    <property type="match status" value="1"/>
</dbReference>
<dbReference type="InterPro" id="IPR032466">
    <property type="entry name" value="Metal_Hydrolase"/>
</dbReference>
<dbReference type="Pfam" id="PF01026">
    <property type="entry name" value="TatD_DNase"/>
    <property type="match status" value="1"/>
</dbReference>
<dbReference type="InterPro" id="IPR001130">
    <property type="entry name" value="TatD-like"/>
</dbReference>
<dbReference type="AlphaFoldDB" id="A0A2I2MB36"/>
<evidence type="ECO:0000313" key="2">
    <source>
        <dbReference type="EMBL" id="SOU89154.1"/>
    </source>
</evidence>
<dbReference type="GO" id="GO:0046872">
    <property type="term" value="F:metal ion binding"/>
    <property type="evidence" value="ECO:0007669"/>
    <property type="project" value="UniProtKB-KW"/>
</dbReference>
<name>A0A2I2MB36_9FLAO</name>
<sequence length="212" mass="24839">MKFINIHTHTNSDENFSILNCYPNSTDFNTPFSIGIHPWFINKNTIEDELIFIKKKLLYKNCYAIGECGLDRLSEVNYTLQIAVFKEQINLSEEFKKPLIIHCVRSFQEIIQIKKELKPRQKWLIHGFHKNSQIATDLIKNGCFLSFGKALLYSEKLQEVFFTIPLDKIFLETDDAKIDIATVYEKASRIKNTSVKKIQENIHQNFNTLFIK</sequence>
<feature type="binding site" evidence="1">
    <location>
        <position position="174"/>
    </location>
    <ligand>
        <name>a divalent metal cation</name>
        <dbReference type="ChEBI" id="CHEBI:60240"/>
        <label>1</label>
    </ligand>
</feature>
<organism evidence="2 3">
    <name type="scientific">Tenacibaculum finnmarkense genomovar ulcerans</name>
    <dbReference type="NCBI Taxonomy" id="2781388"/>
    <lineage>
        <taxon>Bacteria</taxon>
        <taxon>Pseudomonadati</taxon>
        <taxon>Bacteroidota</taxon>
        <taxon>Flavobacteriia</taxon>
        <taxon>Flavobacteriales</taxon>
        <taxon>Flavobacteriaceae</taxon>
        <taxon>Tenacibaculum</taxon>
        <taxon>Tenacibaculum finnmarkense</taxon>
    </lineage>
</organism>
<gene>
    <name evidence="2" type="ORF">TNO010_310009</name>
</gene>
<evidence type="ECO:0000313" key="3">
    <source>
        <dbReference type="Proteomes" id="UP000490060"/>
    </source>
</evidence>
<dbReference type="SUPFAM" id="SSF51556">
    <property type="entry name" value="Metallo-dependent hydrolases"/>
    <property type="match status" value="1"/>
</dbReference>
<evidence type="ECO:0000256" key="1">
    <source>
        <dbReference type="PIRSR" id="PIRSR005902-1"/>
    </source>
</evidence>
<dbReference type="PIRSF" id="PIRSF005902">
    <property type="entry name" value="DNase_TatD"/>
    <property type="match status" value="1"/>
</dbReference>
<feature type="binding site" evidence="1">
    <location>
        <position position="102"/>
    </location>
    <ligand>
        <name>a divalent metal cation</name>
        <dbReference type="ChEBI" id="CHEBI:60240"/>
        <label>2</label>
    </ligand>
</feature>
<dbReference type="GO" id="GO:0016788">
    <property type="term" value="F:hydrolase activity, acting on ester bonds"/>
    <property type="evidence" value="ECO:0007669"/>
    <property type="project" value="InterPro"/>
</dbReference>
<dbReference type="EMBL" id="OENE01000025">
    <property type="protein sequence ID" value="SOU89154.1"/>
    <property type="molecule type" value="Genomic_DNA"/>
</dbReference>
<feature type="binding site" evidence="1">
    <location>
        <position position="67"/>
    </location>
    <ligand>
        <name>a divalent metal cation</name>
        <dbReference type="ChEBI" id="CHEBI:60240"/>
        <label>1</label>
    </ligand>
</feature>
<accession>A0A2I2MB36</accession>